<dbReference type="Proteomes" id="UP000745577">
    <property type="component" value="Unassembled WGS sequence"/>
</dbReference>
<organism evidence="1 2">
    <name type="scientific">Candidatus Dojkabacteria bacterium</name>
    <dbReference type="NCBI Taxonomy" id="2099670"/>
    <lineage>
        <taxon>Bacteria</taxon>
        <taxon>Candidatus Dojkabacteria</taxon>
    </lineage>
</organism>
<comment type="caution">
    <text evidence="1">The sequence shown here is derived from an EMBL/GenBank/DDBJ whole genome shotgun (WGS) entry which is preliminary data.</text>
</comment>
<dbReference type="AlphaFoldDB" id="A0A955I817"/>
<sequence>FIEINNSGEIMDISFDGTSIIFNNNGQVVYSVIDKSLIDDSLMVQTTQSSINMDLKPKFINNSNLIIINNYPLRKMQISENDGTNLVDILNNTTIDNGYFKFQEDGSSLTLMIEDTSEENILSKNLFKLVLNTSSLPFNL</sequence>
<evidence type="ECO:0000313" key="2">
    <source>
        <dbReference type="Proteomes" id="UP000745577"/>
    </source>
</evidence>
<name>A0A955I817_9BACT</name>
<proteinExistence type="predicted"/>
<protein>
    <submittedName>
        <fullName evidence="1">Uncharacterized protein</fullName>
    </submittedName>
</protein>
<reference evidence="1" key="2">
    <citation type="journal article" date="2021" name="Microbiome">
        <title>Successional dynamics and alternative stable states in a saline activated sludge microbial community over 9 years.</title>
        <authorList>
            <person name="Wang Y."/>
            <person name="Ye J."/>
            <person name="Ju F."/>
            <person name="Liu L."/>
            <person name="Boyd J.A."/>
            <person name="Deng Y."/>
            <person name="Parks D.H."/>
            <person name="Jiang X."/>
            <person name="Yin X."/>
            <person name="Woodcroft B.J."/>
            <person name="Tyson G.W."/>
            <person name="Hugenholtz P."/>
            <person name="Polz M.F."/>
            <person name="Zhang T."/>
        </authorList>
    </citation>
    <scope>NUCLEOTIDE SEQUENCE</scope>
    <source>
        <strain evidence="1">HKST-UBA15</strain>
    </source>
</reference>
<gene>
    <name evidence="1" type="ORF">KC675_04750</name>
</gene>
<accession>A0A955I817</accession>
<dbReference type="EMBL" id="JAGQLL010000066">
    <property type="protein sequence ID" value="MCA9380460.1"/>
    <property type="molecule type" value="Genomic_DNA"/>
</dbReference>
<evidence type="ECO:0000313" key="1">
    <source>
        <dbReference type="EMBL" id="MCA9380460.1"/>
    </source>
</evidence>
<feature type="non-terminal residue" evidence="1">
    <location>
        <position position="1"/>
    </location>
</feature>
<reference evidence="1" key="1">
    <citation type="submission" date="2020-04" db="EMBL/GenBank/DDBJ databases">
        <authorList>
            <person name="Zhang T."/>
        </authorList>
    </citation>
    <scope>NUCLEOTIDE SEQUENCE</scope>
    <source>
        <strain evidence="1">HKST-UBA15</strain>
    </source>
</reference>